<keyword evidence="3" id="KW-1185">Reference proteome</keyword>
<dbReference type="RefSeq" id="XP_003199551.2">
    <property type="nucleotide sequence ID" value="XM_003199503.6"/>
</dbReference>
<feature type="compositionally biased region" description="Basic and acidic residues" evidence="1">
    <location>
        <begin position="1019"/>
        <end position="1036"/>
    </location>
</feature>
<reference evidence="2 3" key="1">
    <citation type="journal article" date="2013" name="Nature">
        <title>The zebrafish reference genome sequence and its relationship to the human genome.</title>
        <authorList>
            <consortium name="Genome Reference Consortium Zebrafish"/>
            <person name="Howe K."/>
            <person name="Clark M.D."/>
            <person name="Torroja C.F."/>
            <person name="Torrance J."/>
            <person name="Berthelot C."/>
            <person name="Muffato M."/>
            <person name="Collins J.E."/>
            <person name="Humphray S."/>
            <person name="McLaren K."/>
            <person name="Matthews L."/>
            <person name="McLaren S."/>
            <person name="Sealy I."/>
            <person name="Caccamo M."/>
            <person name="Churcher C."/>
            <person name="Scott C."/>
            <person name="Barrett J.C."/>
            <person name="Koch R."/>
            <person name="Rauch G.J."/>
            <person name="White S."/>
            <person name="Chow W."/>
            <person name="Kilian B."/>
            <person name="Quintais L.T."/>
            <person name="Guerra-Assuncao J.A."/>
            <person name="Zhou Y."/>
            <person name="Gu Y."/>
            <person name="Yen J."/>
            <person name="Vogel J.H."/>
            <person name="Eyre T."/>
            <person name="Redmond S."/>
            <person name="Banerjee R."/>
            <person name="Chi J."/>
            <person name="Fu B."/>
            <person name="Langley E."/>
            <person name="Maguire S.F."/>
            <person name="Laird G.K."/>
            <person name="Lloyd D."/>
            <person name="Kenyon E."/>
            <person name="Donaldson S."/>
            <person name="Sehra H."/>
            <person name="Almeida-King J."/>
            <person name="Loveland J."/>
            <person name="Trevanion S."/>
            <person name="Jones M."/>
            <person name="Quail M."/>
            <person name="Willey D."/>
            <person name="Hunt A."/>
            <person name="Burton J."/>
            <person name="Sims S."/>
            <person name="McLay K."/>
            <person name="Plumb B."/>
            <person name="Davis J."/>
            <person name="Clee C."/>
            <person name="Oliver K."/>
            <person name="Clark R."/>
            <person name="Riddle C."/>
            <person name="Elliot D."/>
            <person name="Eliott D."/>
            <person name="Threadgold G."/>
            <person name="Harden G."/>
            <person name="Ware D."/>
            <person name="Begum S."/>
            <person name="Mortimore B."/>
            <person name="Mortimer B."/>
            <person name="Kerry G."/>
            <person name="Heath P."/>
            <person name="Phillimore B."/>
            <person name="Tracey A."/>
            <person name="Corby N."/>
            <person name="Dunn M."/>
            <person name="Johnson C."/>
            <person name="Wood J."/>
            <person name="Clark S."/>
            <person name="Pelan S."/>
            <person name="Griffiths G."/>
            <person name="Smith M."/>
            <person name="Glithero R."/>
            <person name="Howden P."/>
            <person name="Barker N."/>
            <person name="Lloyd C."/>
            <person name="Stevens C."/>
            <person name="Harley J."/>
            <person name="Holt K."/>
            <person name="Panagiotidis G."/>
            <person name="Lovell J."/>
            <person name="Beasley H."/>
            <person name="Henderson C."/>
            <person name="Gordon D."/>
            <person name="Auger K."/>
            <person name="Wright D."/>
            <person name="Collins J."/>
            <person name="Raisen C."/>
            <person name="Dyer L."/>
            <person name="Leung K."/>
            <person name="Robertson L."/>
            <person name="Ambridge K."/>
            <person name="Leongamornlert D."/>
            <person name="McGuire S."/>
            <person name="Gilderthorp R."/>
            <person name="Griffiths C."/>
            <person name="Manthravadi D."/>
            <person name="Nichol S."/>
            <person name="Barker G."/>
            <person name="Whitehead S."/>
            <person name="Kay M."/>
            <person name="Brown J."/>
            <person name="Murnane C."/>
            <person name="Gray E."/>
            <person name="Humphries M."/>
            <person name="Sycamore N."/>
            <person name="Barker D."/>
            <person name="Saunders D."/>
            <person name="Wallis J."/>
            <person name="Babbage A."/>
            <person name="Hammond S."/>
            <person name="Mashreghi-Mohammadi M."/>
            <person name="Barr L."/>
            <person name="Martin S."/>
            <person name="Wray P."/>
            <person name="Ellington A."/>
            <person name="Matthews N."/>
            <person name="Ellwood M."/>
            <person name="Woodmansey R."/>
            <person name="Clark G."/>
            <person name="Cooper J."/>
            <person name="Cooper J."/>
            <person name="Tromans A."/>
            <person name="Grafham D."/>
            <person name="Skuce C."/>
            <person name="Pandian R."/>
            <person name="Andrews R."/>
            <person name="Harrison E."/>
            <person name="Kimberley A."/>
            <person name="Garnett J."/>
            <person name="Fosker N."/>
            <person name="Hall R."/>
            <person name="Garner P."/>
            <person name="Kelly D."/>
            <person name="Bird C."/>
            <person name="Palmer S."/>
            <person name="Gehring I."/>
            <person name="Berger A."/>
            <person name="Dooley C.M."/>
            <person name="Ersan-Urun Z."/>
            <person name="Eser C."/>
            <person name="Geiger H."/>
            <person name="Geisler M."/>
            <person name="Karotki L."/>
            <person name="Kirn A."/>
            <person name="Konantz J."/>
            <person name="Konantz M."/>
            <person name="Oberlander M."/>
            <person name="Rudolph-Geiger S."/>
            <person name="Teucke M."/>
            <person name="Lanz C."/>
            <person name="Raddatz G."/>
            <person name="Osoegawa K."/>
            <person name="Zhu B."/>
            <person name="Rapp A."/>
            <person name="Widaa S."/>
            <person name="Langford C."/>
            <person name="Yang F."/>
            <person name="Schuster S.C."/>
            <person name="Carter N.P."/>
            <person name="Harrow J."/>
            <person name="Ning Z."/>
            <person name="Herrero J."/>
            <person name="Searle S.M."/>
            <person name="Enright A."/>
            <person name="Geisler R."/>
            <person name="Plasterk R.H."/>
            <person name="Lee C."/>
            <person name="Westerfield M."/>
            <person name="de Jong P.J."/>
            <person name="Zon L.I."/>
            <person name="Postlethwait J.H."/>
            <person name="Nusslein-Volhard C."/>
            <person name="Hubbard T.J."/>
            <person name="Roest Crollius H."/>
            <person name="Rogers J."/>
            <person name="Stemple D.L."/>
        </authorList>
    </citation>
    <scope>NUCLEOTIDE SEQUENCE [LARGE SCALE GENOMIC DNA]</scope>
    <source>
        <strain evidence="2">Tuebingen</strain>
    </source>
</reference>
<dbReference type="ZFIN" id="ZDB-GENE-030131-9718">
    <property type="gene designation" value="si:dkey-238i5.2"/>
</dbReference>
<sequence>MIQASRAMKRIQPFTIGTKLSVPSETKCLDYVGIILPGAVLDCCELNDESNGCPSTPVEGLSDDIKEEDERDSPSPSASSRSIRKIAMCANVDGQVECHVTDFNGTISERNKPSTSTEKLFLVEERLSDEFGEQLESDPWAKGRKIRNLHYDYSMSAFPHDQPEDTAHSQRRDLKDIENSLIQLTASLDLMQEEPERPLPKNTDAVDLGLETFRKRQTPRDHTDKSWLKLRSLLRDYHQDLMLALDVSSFYQQADSIIGAINYKRSCVLAGEIQKCGKEMREIACQINMLNECASRLSTLHPTLARRVTCKQAEVKENWALLQEFLWNQKTDVSSKRPSTLPADPLTTCPDSQSFARNEGHGVMGKDVKEEQNRLRGFECSQGLWAHGTWSPVEECSEGSRGSLSESSCSKLDHISEKQDTKSCISQMAQTSSQEFLIPDKELTASTGMNEEHDCSKSTQDHKIEELLSQVEVLWDALQKKYGDNNENEPANKEQTGFKAAHMVSELTLSNHPPENEEEGGSGMLEKFLELLDPSGYHKMSQGVPELLHREEMAEAAEMAVDISSHQTDQEGFQKQDQTTDELQTLLSTLTLRINQHVCRCAELSMDILDTETDMAMLCDSEISGLEGLQEQQDDLEAHYNIIEGEVREMEKLASQLQIPPPEQRDPLREEVQVILQAWEEVGRNMAENRGRLEKFHQIQDYFESYLGMIAWTENTRSCILAGSAAWRESEVAEIDRSIETKLAEFSKLAAAGQRLMQDESQFKDIIKERTDELQSMLGWIQVNWHTQREQLDQDERAERTNEPVQQQAVPFKNPVCFLNGEVKGSTIETQPSHNNLEQQIGKHDGSVSSGVSQEPCVSKTSLGSSICLILSFDEQSSGINQVTKQWSPNNNNEIQEESTSSVQTDIHQPQDKNSAQTQPSQELLQAKWMNESVMTKETKQMTSCGNLEQNKNQGKPVRSPSKQKTSRLSNTESSFCNHLTENLHSAIQSNLQLLPDTDPVSVIHPTQNPQSPCNNQEWRQKSARDNPETNQSDDHLRHEVAAEVTHRVFTYLHVSDSYRPPGRVSEVISPPRAEGQDFTASDHSSSFPSQNVTPEGGTVSSHNRFKACSLLKLKEPIKSKEKELRRNSTLGLERSGQPPSIFRRRCNTWPEEKRRAQESQSTSKLQVFIKQNMLPVDSVIDNKSNPFPKDYLPNVVKTSSRAVKNICSYLSLGSTLSFSLPKRFDRNVLDMENKGEIEPVYDYDDQTTQSPKLEHEIKPVAHIKQTEPTLHSVNIEELENTEEVQTQQLSKSHESTVSRVSTSVECEELDLLLSTQHIVSPPVINGSVSVTQCRSMCPSSIDHNCFSVYTKIKDLNGHLYYSSKYMKVNPNGLSSSKSGRIINCGVQDCAVCVIDTEKVDICVEELLQPGHWLFQQEEEELEDIWRGRLGNLHSNYAEEALHDEKTELSIKASAAGQVSHPLHG</sequence>
<feature type="compositionally biased region" description="Polar residues" evidence="1">
    <location>
        <begin position="961"/>
        <end position="973"/>
    </location>
</feature>
<dbReference type="SMR" id="A0A0R4IS21"/>
<dbReference type="Proteomes" id="UP000000437">
    <property type="component" value="Chromosome 11"/>
</dbReference>
<feature type="region of interest" description="Disordered" evidence="1">
    <location>
        <begin position="939"/>
        <end position="973"/>
    </location>
</feature>
<feature type="compositionally biased region" description="Polar residues" evidence="1">
    <location>
        <begin position="1005"/>
        <end position="1018"/>
    </location>
</feature>
<evidence type="ECO:0000313" key="5">
    <source>
        <dbReference type="ZFIN" id="ZDB-GENE-030131-9718"/>
    </source>
</evidence>
<evidence type="ECO:0000313" key="4">
    <source>
        <dbReference type="RefSeq" id="XP_003199551.2"/>
    </source>
</evidence>
<dbReference type="OrthoDB" id="430364at2759"/>
<dbReference type="Bgee" id="ENSDARG00000101613">
    <property type="expression patterns" value="Expressed in heart and 12 other cell types or tissues"/>
</dbReference>
<dbReference type="GeneTree" id="ENSGT00940000170208"/>
<dbReference type="GeneID" id="321155"/>
<dbReference type="GO" id="GO:0042995">
    <property type="term" value="C:cell projection"/>
    <property type="evidence" value="ECO:0000318"/>
    <property type="project" value="GO_Central"/>
</dbReference>
<evidence type="ECO:0000313" key="3">
    <source>
        <dbReference type="Proteomes" id="UP000000437"/>
    </source>
</evidence>
<accession>A0A0R4IS21</accession>
<dbReference type="PANTHER" id="PTHR11915">
    <property type="entry name" value="SPECTRIN/FILAMIN RELATED CYTOSKELETAL PROTEIN"/>
    <property type="match status" value="1"/>
</dbReference>
<dbReference type="GO" id="GO:0051015">
    <property type="term" value="F:actin filament binding"/>
    <property type="evidence" value="ECO:0000318"/>
    <property type="project" value="GO_Central"/>
</dbReference>
<feature type="compositionally biased region" description="Acidic residues" evidence="1">
    <location>
        <begin position="61"/>
        <end position="71"/>
    </location>
</feature>
<dbReference type="Gene3D" id="1.20.58.60">
    <property type="match status" value="2"/>
</dbReference>
<reference evidence="4" key="3">
    <citation type="submission" date="2025-04" db="UniProtKB">
        <authorList>
            <consortium name="RefSeq"/>
        </authorList>
    </citation>
    <scope>IDENTIFICATION</scope>
    <source>
        <strain evidence="4">Tuebingen</strain>
    </source>
</reference>
<dbReference type="GO" id="GO:0005886">
    <property type="term" value="C:plasma membrane"/>
    <property type="evidence" value="ECO:0000318"/>
    <property type="project" value="GO_Central"/>
</dbReference>
<dbReference type="AGR" id="ZFIN:ZDB-GENE-030131-9718"/>
<protein>
    <submittedName>
        <fullName evidence="2 4">Si:dkey-238i5.2</fullName>
    </submittedName>
</protein>
<name>A0A0R4IS21_DANRE</name>
<feature type="region of interest" description="Disordered" evidence="1">
    <location>
        <begin position="336"/>
        <end position="359"/>
    </location>
</feature>
<organism evidence="2">
    <name type="scientific">Danio rerio</name>
    <name type="common">Zebrafish</name>
    <name type="synonym">Brachydanio rerio</name>
    <dbReference type="NCBI Taxonomy" id="7955"/>
    <lineage>
        <taxon>Eukaryota</taxon>
        <taxon>Metazoa</taxon>
        <taxon>Chordata</taxon>
        <taxon>Craniata</taxon>
        <taxon>Vertebrata</taxon>
        <taxon>Euteleostomi</taxon>
        <taxon>Actinopterygii</taxon>
        <taxon>Neopterygii</taxon>
        <taxon>Teleostei</taxon>
        <taxon>Ostariophysi</taxon>
        <taxon>Cypriniformes</taxon>
        <taxon>Danionidae</taxon>
        <taxon>Danioninae</taxon>
        <taxon>Danio</taxon>
    </lineage>
</organism>
<feature type="region of interest" description="Disordered" evidence="1">
    <location>
        <begin position="54"/>
        <end position="82"/>
    </location>
</feature>
<dbReference type="InterPro" id="IPR018159">
    <property type="entry name" value="Spectrin/alpha-actinin"/>
</dbReference>
<evidence type="ECO:0000313" key="2">
    <source>
        <dbReference type="Ensembl" id="ENSDARP00000139334"/>
    </source>
</evidence>
<dbReference type="EMBL" id="CR847925">
    <property type="status" value="NOT_ANNOTATED_CDS"/>
    <property type="molecule type" value="Genomic_DNA"/>
</dbReference>
<reference evidence="2" key="2">
    <citation type="submission" date="2015-11" db="UniProtKB">
        <authorList>
            <consortium name="Ensembl"/>
        </authorList>
    </citation>
    <scope>IDENTIFICATION</scope>
    <source>
        <strain evidence="2">Tuebingen</strain>
    </source>
</reference>
<dbReference type="GO" id="GO:0030864">
    <property type="term" value="C:cortical actin cytoskeleton"/>
    <property type="evidence" value="ECO:0000318"/>
    <property type="project" value="GO_Central"/>
</dbReference>
<dbReference type="SMART" id="SM00150">
    <property type="entry name" value="SPEC"/>
    <property type="match status" value="2"/>
</dbReference>
<dbReference type="GO" id="GO:0030036">
    <property type="term" value="P:actin cytoskeleton organization"/>
    <property type="evidence" value="ECO:0000318"/>
    <property type="project" value="GO_Central"/>
</dbReference>
<accession>A0A8M1RNP3</accession>
<dbReference type="Ensembl" id="ENSDART00000160154.2">
    <property type="protein sequence ID" value="ENSDARP00000139334.1"/>
    <property type="gene ID" value="ENSDARG00000101613.2"/>
</dbReference>
<feature type="region of interest" description="Disordered" evidence="1">
    <location>
        <begin position="1061"/>
        <end position="1102"/>
    </location>
</feature>
<dbReference type="SUPFAM" id="SSF46966">
    <property type="entry name" value="Spectrin repeat"/>
    <property type="match status" value="1"/>
</dbReference>
<feature type="region of interest" description="Disordered" evidence="1">
    <location>
        <begin position="883"/>
        <end position="921"/>
    </location>
</feature>
<proteinExistence type="predicted"/>
<feature type="compositionally biased region" description="Polar residues" evidence="1">
    <location>
        <begin position="941"/>
        <end position="954"/>
    </location>
</feature>
<feature type="region of interest" description="Disordered" evidence="1">
    <location>
        <begin position="998"/>
        <end position="1036"/>
    </location>
</feature>
<dbReference type="AlphaFoldDB" id="A0A0R4IS21"/>
<gene>
    <name evidence="2 4 5" type="primary">si:dkey-238i5.2</name>
</gene>
<evidence type="ECO:0000256" key="1">
    <source>
        <dbReference type="SAM" id="MobiDB-lite"/>
    </source>
</evidence>
<dbReference type="KEGG" id="dre:321155"/>
<dbReference type="GO" id="GO:0030054">
    <property type="term" value="C:cell junction"/>
    <property type="evidence" value="ECO:0000318"/>
    <property type="project" value="GO_Central"/>
</dbReference>
<feature type="compositionally biased region" description="Polar residues" evidence="1">
    <location>
        <begin position="1079"/>
        <end position="1102"/>
    </location>
</feature>
<dbReference type="CDD" id="cd00176">
    <property type="entry name" value="SPEC"/>
    <property type="match status" value="1"/>
</dbReference>